<reference evidence="1" key="1">
    <citation type="submission" date="2023-03" db="EMBL/GenBank/DDBJ databases">
        <title>Massive genome expansion in bonnet fungi (Mycena s.s.) driven by repeated elements and novel gene families across ecological guilds.</title>
        <authorList>
            <consortium name="Lawrence Berkeley National Laboratory"/>
            <person name="Harder C.B."/>
            <person name="Miyauchi S."/>
            <person name="Viragh M."/>
            <person name="Kuo A."/>
            <person name="Thoen E."/>
            <person name="Andreopoulos B."/>
            <person name="Lu D."/>
            <person name="Skrede I."/>
            <person name="Drula E."/>
            <person name="Henrissat B."/>
            <person name="Morin E."/>
            <person name="Kohler A."/>
            <person name="Barry K."/>
            <person name="LaButti K."/>
            <person name="Morin E."/>
            <person name="Salamov A."/>
            <person name="Lipzen A."/>
            <person name="Mereny Z."/>
            <person name="Hegedus B."/>
            <person name="Baldrian P."/>
            <person name="Stursova M."/>
            <person name="Weitz H."/>
            <person name="Taylor A."/>
            <person name="Grigoriev I.V."/>
            <person name="Nagy L.G."/>
            <person name="Martin F."/>
            <person name="Kauserud H."/>
        </authorList>
    </citation>
    <scope>NUCLEOTIDE SEQUENCE</scope>
    <source>
        <strain evidence="1">CBHHK002</strain>
    </source>
</reference>
<gene>
    <name evidence="1" type="ORF">DFH08DRAFT_869752</name>
</gene>
<name>A0AAD7A032_9AGAR</name>
<dbReference type="EMBL" id="JARIHO010000020">
    <property type="protein sequence ID" value="KAJ7346905.1"/>
    <property type="molecule type" value="Genomic_DNA"/>
</dbReference>
<dbReference type="AlphaFoldDB" id="A0AAD7A032"/>
<evidence type="ECO:0008006" key="3">
    <source>
        <dbReference type="Google" id="ProtNLM"/>
    </source>
</evidence>
<dbReference type="GO" id="GO:0008080">
    <property type="term" value="F:N-acetyltransferase activity"/>
    <property type="evidence" value="ECO:0007669"/>
    <property type="project" value="TreeGrafter"/>
</dbReference>
<organism evidence="1 2">
    <name type="scientific">Mycena albidolilacea</name>
    <dbReference type="NCBI Taxonomy" id="1033008"/>
    <lineage>
        <taxon>Eukaryota</taxon>
        <taxon>Fungi</taxon>
        <taxon>Dikarya</taxon>
        <taxon>Basidiomycota</taxon>
        <taxon>Agaricomycotina</taxon>
        <taxon>Agaricomycetes</taxon>
        <taxon>Agaricomycetidae</taxon>
        <taxon>Agaricales</taxon>
        <taxon>Marasmiineae</taxon>
        <taxon>Mycenaceae</taxon>
        <taxon>Mycena</taxon>
    </lineage>
</organism>
<accession>A0AAD7A032</accession>
<dbReference type="PANTHER" id="PTHR28037:SF1">
    <property type="entry name" value="ALCOHOL O-ACETYLTRANSFERASE 1-RELATED"/>
    <property type="match status" value="1"/>
</dbReference>
<comment type="caution">
    <text evidence="1">The sequence shown here is derived from an EMBL/GenBank/DDBJ whole genome shotgun (WGS) entry which is preliminary data.</text>
</comment>
<proteinExistence type="predicted"/>
<protein>
    <recommendedName>
        <fullName evidence="3">Alcohol acetyltransferase</fullName>
    </recommendedName>
</protein>
<sequence length="216" mass="24035">MVPSVRVNVRLLTLPASNMQKLATLRVCHAHNATITSALWVLQTCSLSCVLVDTRYMYLSTNVAISLRRVIGVGDPEVICHYARPVDTIFSWDRARSFAAELQAEKTDARYTLGLLRLAGNLKKFMASELGKKHLIGIQISNLGRFDTLEGGNWRIEDIFFGQADVVAGAGLFINVVGDPSGTLNIAFTWGESSLESQFVERFIKSFQDEFYEILV</sequence>
<dbReference type="Proteomes" id="UP001218218">
    <property type="component" value="Unassembled WGS sequence"/>
</dbReference>
<evidence type="ECO:0000313" key="1">
    <source>
        <dbReference type="EMBL" id="KAJ7346905.1"/>
    </source>
</evidence>
<dbReference type="InterPro" id="IPR010828">
    <property type="entry name" value="Atf2/Sli1-like"/>
</dbReference>
<evidence type="ECO:0000313" key="2">
    <source>
        <dbReference type="Proteomes" id="UP001218218"/>
    </source>
</evidence>
<keyword evidence="2" id="KW-1185">Reference proteome</keyword>
<dbReference type="PANTHER" id="PTHR28037">
    <property type="entry name" value="ALCOHOL O-ACETYLTRANSFERASE 1-RELATED"/>
    <property type="match status" value="1"/>
</dbReference>
<dbReference type="Pfam" id="PF07247">
    <property type="entry name" value="AATase"/>
    <property type="match status" value="1"/>
</dbReference>
<dbReference type="InterPro" id="IPR052058">
    <property type="entry name" value="Alcohol_O-acetyltransferase"/>
</dbReference>